<evidence type="ECO:0000313" key="1">
    <source>
        <dbReference type="EMBL" id="MCM2679506.1"/>
    </source>
</evidence>
<dbReference type="EMBL" id="JAMQGP010000003">
    <property type="protein sequence ID" value="MCM2679506.1"/>
    <property type="molecule type" value="Genomic_DNA"/>
</dbReference>
<dbReference type="InterPro" id="IPR050583">
    <property type="entry name" value="Mycobacterial_A85_antigen"/>
</dbReference>
<evidence type="ECO:0000313" key="2">
    <source>
        <dbReference type="Proteomes" id="UP001165393"/>
    </source>
</evidence>
<dbReference type="PANTHER" id="PTHR48098:SF1">
    <property type="entry name" value="DIACYLGLYCEROL ACYLTRANSFERASE_MYCOLYLTRANSFERASE AG85A"/>
    <property type="match status" value="1"/>
</dbReference>
<dbReference type="InterPro" id="IPR029058">
    <property type="entry name" value="AB_hydrolase_fold"/>
</dbReference>
<dbReference type="GO" id="GO:0016747">
    <property type="term" value="F:acyltransferase activity, transferring groups other than amino-acyl groups"/>
    <property type="evidence" value="ECO:0007669"/>
    <property type="project" value="TreeGrafter"/>
</dbReference>
<proteinExistence type="predicted"/>
<name>A0AA41W688_9GAMM</name>
<dbReference type="GO" id="GO:0016787">
    <property type="term" value="F:hydrolase activity"/>
    <property type="evidence" value="ECO:0007669"/>
    <property type="project" value="UniProtKB-KW"/>
</dbReference>
<dbReference type="Proteomes" id="UP001165393">
    <property type="component" value="Unassembled WGS sequence"/>
</dbReference>
<keyword evidence="2" id="KW-1185">Reference proteome</keyword>
<protein>
    <submittedName>
        <fullName evidence="1">Alpha/beta hydrolase-fold protein</fullName>
    </submittedName>
</protein>
<dbReference type="Gene3D" id="3.40.50.1820">
    <property type="entry name" value="alpha/beta hydrolase"/>
    <property type="match status" value="1"/>
</dbReference>
<accession>A0AA41W688</accession>
<dbReference type="SUPFAM" id="SSF53474">
    <property type="entry name" value="alpha/beta-Hydrolases"/>
    <property type="match status" value="1"/>
</dbReference>
<organism evidence="1 2">
    <name type="scientific">Echinimonas agarilytica</name>
    <dbReference type="NCBI Taxonomy" id="1215918"/>
    <lineage>
        <taxon>Bacteria</taxon>
        <taxon>Pseudomonadati</taxon>
        <taxon>Pseudomonadota</taxon>
        <taxon>Gammaproteobacteria</taxon>
        <taxon>Alteromonadales</taxon>
        <taxon>Echinimonadaceae</taxon>
        <taxon>Echinimonas</taxon>
    </lineage>
</organism>
<keyword evidence="1" id="KW-0378">Hydrolase</keyword>
<gene>
    <name evidence="1" type="ORF">NAF29_07455</name>
</gene>
<dbReference type="RefSeq" id="WP_251260949.1">
    <property type="nucleotide sequence ID" value="NZ_JAMQGP010000003.1"/>
</dbReference>
<dbReference type="PANTHER" id="PTHR48098">
    <property type="entry name" value="ENTEROCHELIN ESTERASE-RELATED"/>
    <property type="match status" value="1"/>
</dbReference>
<dbReference type="AlphaFoldDB" id="A0AA41W688"/>
<dbReference type="InterPro" id="IPR000801">
    <property type="entry name" value="Esterase-like"/>
</dbReference>
<sequence>MTICRLEVSNPAFTPDNTQFVTVHSSHLNRRHDVSIYNVNAQTENVPIIVLMHGVYGNHWVWMGLGGIHHVYERLRSEHKISEFVLVMPSDGGLRDGSAYLPTKGHGNYEQWIMDDVITAVQKTVENVTINSPLYLSGLSMGGYGALRLGAKYAEQVSGISAHSSITDLLELTEFVDHSLDAYDCRNLHESNIVYWMNKNKNKLPPIRFDCGREDILYSGNIRFVEELKSNGIPHIYETFEGEHSWEYWHTHIVQTFEFFSDIQTHRR</sequence>
<dbReference type="Pfam" id="PF00756">
    <property type="entry name" value="Esterase"/>
    <property type="match status" value="1"/>
</dbReference>
<reference evidence="1 2" key="1">
    <citation type="journal article" date="2013" name="Antonie Van Leeuwenhoek">
        <title>Echinimonas agarilytica gen. nov., sp. nov., a new gammaproteobacterium isolated from the sea urchin Strongylocentrotus intermedius.</title>
        <authorList>
            <person name="Nedashkovskaya O.I."/>
            <person name="Stenkova A.M."/>
            <person name="Zhukova N.V."/>
            <person name="Van Trappen S."/>
            <person name="Lee J.S."/>
            <person name="Kim S.B."/>
        </authorList>
    </citation>
    <scope>NUCLEOTIDE SEQUENCE [LARGE SCALE GENOMIC DNA]</scope>
    <source>
        <strain evidence="1 2">KMM 6351</strain>
    </source>
</reference>
<comment type="caution">
    <text evidence="1">The sequence shown here is derived from an EMBL/GenBank/DDBJ whole genome shotgun (WGS) entry which is preliminary data.</text>
</comment>